<reference evidence="10" key="1">
    <citation type="submission" date="2021-10" db="EMBL/GenBank/DDBJ databases">
        <title>Roseicella aerolatum sp. nov., isolated from aerosols of e-waste dismantling site.</title>
        <authorList>
            <person name="Qin T."/>
        </authorList>
    </citation>
    <scope>NUCLEOTIDE SEQUENCE</scope>
    <source>
        <strain evidence="10">GB24</strain>
    </source>
</reference>
<feature type="transmembrane region" description="Helical" evidence="8">
    <location>
        <begin position="215"/>
        <end position="234"/>
    </location>
</feature>
<dbReference type="PANTHER" id="PTHR43271:SF2">
    <property type="entry name" value="BLL2771 PROTEIN"/>
    <property type="match status" value="1"/>
</dbReference>
<feature type="transmembrane region" description="Helical" evidence="8">
    <location>
        <begin position="47"/>
        <end position="66"/>
    </location>
</feature>
<feature type="transmembrane region" description="Helical" evidence="8">
    <location>
        <begin position="287"/>
        <end position="311"/>
    </location>
</feature>
<dbReference type="Gene3D" id="1.20.1250.20">
    <property type="entry name" value="MFS general substrate transporter like domains"/>
    <property type="match status" value="1"/>
</dbReference>
<evidence type="ECO:0000256" key="2">
    <source>
        <dbReference type="ARBA" id="ARBA00008335"/>
    </source>
</evidence>
<organism evidence="10 11">
    <name type="scientific">Roseicella aerolata</name>
    <dbReference type="NCBI Taxonomy" id="2883479"/>
    <lineage>
        <taxon>Bacteria</taxon>
        <taxon>Pseudomonadati</taxon>
        <taxon>Pseudomonadota</taxon>
        <taxon>Alphaproteobacteria</taxon>
        <taxon>Acetobacterales</taxon>
        <taxon>Roseomonadaceae</taxon>
        <taxon>Roseicella</taxon>
    </lineage>
</organism>
<proteinExistence type="inferred from homology"/>
<evidence type="ECO:0000256" key="5">
    <source>
        <dbReference type="ARBA" id="ARBA00022692"/>
    </source>
</evidence>
<keyword evidence="4" id="KW-1003">Cell membrane</keyword>
<evidence type="ECO:0000256" key="3">
    <source>
        <dbReference type="ARBA" id="ARBA00022448"/>
    </source>
</evidence>
<sequence length="405" mass="41484">MPPLRGPELPILALTLGHVFSNAVRTLPAIAADVLSRDLGLTPEGLAALTGAFPAAFALAMVPVGVGLDRWGVRRTALVLLAIGMLGSALAALAGGAAGMLVAQCVLGMGCAGALMCPMTYAARAMDAHRFALWSGIIQAVGNSGMLLSASPLALLVEWQGWRAGFWASGGLAALAFLAVAATVRQPPPARQGHRSLWQDTREILAIAASPRLRALMVFAFASFGVVLGVRGLWGGPWLMEVKGLTRVEAGHVMLLVAMALVAGPAIAGIVQRWVGRPILLMAGSHLAVAGLVLLLVAGGPGGWLSALIGVPALPAWFDAALMVAFGLVISFQILVFAQVRAAVPPEQTGRALSANNIAFFGGAAVLQALSGLAAGWGGLGAALATFAVALVVCSLGYLWLRRRA</sequence>
<evidence type="ECO:0000256" key="8">
    <source>
        <dbReference type="SAM" id="Phobius"/>
    </source>
</evidence>
<evidence type="ECO:0000256" key="1">
    <source>
        <dbReference type="ARBA" id="ARBA00004651"/>
    </source>
</evidence>
<evidence type="ECO:0000256" key="6">
    <source>
        <dbReference type="ARBA" id="ARBA00022989"/>
    </source>
</evidence>
<feature type="transmembrane region" description="Helical" evidence="8">
    <location>
        <begin position="166"/>
        <end position="184"/>
    </location>
</feature>
<evidence type="ECO:0000313" key="11">
    <source>
        <dbReference type="Proteomes" id="UP001139311"/>
    </source>
</evidence>
<dbReference type="InterPro" id="IPR011701">
    <property type="entry name" value="MFS"/>
</dbReference>
<dbReference type="GO" id="GO:0005886">
    <property type="term" value="C:plasma membrane"/>
    <property type="evidence" value="ECO:0007669"/>
    <property type="project" value="UniProtKB-SubCell"/>
</dbReference>
<feature type="transmembrane region" description="Helical" evidence="8">
    <location>
        <begin position="383"/>
        <end position="401"/>
    </location>
</feature>
<keyword evidence="5 8" id="KW-0812">Transmembrane</keyword>
<dbReference type="InterPro" id="IPR020846">
    <property type="entry name" value="MFS_dom"/>
</dbReference>
<dbReference type="AlphaFoldDB" id="A0A9X1L9S4"/>
<accession>A0A9X1L9S4</accession>
<dbReference type="PROSITE" id="PS50850">
    <property type="entry name" value="MFS"/>
    <property type="match status" value="1"/>
</dbReference>
<dbReference type="InterPro" id="IPR036259">
    <property type="entry name" value="MFS_trans_sf"/>
</dbReference>
<dbReference type="EMBL" id="JAJAQI010000007">
    <property type="protein sequence ID" value="MCB4821408.1"/>
    <property type="molecule type" value="Genomic_DNA"/>
</dbReference>
<feature type="transmembrane region" description="Helical" evidence="8">
    <location>
        <begin position="101"/>
        <end position="119"/>
    </location>
</feature>
<feature type="transmembrane region" description="Helical" evidence="8">
    <location>
        <begin position="78"/>
        <end position="95"/>
    </location>
</feature>
<dbReference type="CDD" id="cd06174">
    <property type="entry name" value="MFS"/>
    <property type="match status" value="1"/>
</dbReference>
<dbReference type="Pfam" id="PF07690">
    <property type="entry name" value="MFS_1"/>
    <property type="match status" value="1"/>
</dbReference>
<feature type="domain" description="Major facilitator superfamily (MFS) profile" evidence="9">
    <location>
        <begin position="10"/>
        <end position="405"/>
    </location>
</feature>
<feature type="transmembrane region" description="Helical" evidence="8">
    <location>
        <begin position="358"/>
        <end position="377"/>
    </location>
</feature>
<dbReference type="RefSeq" id="WP_226606070.1">
    <property type="nucleotide sequence ID" value="NZ_JAJAQI010000007.1"/>
</dbReference>
<gene>
    <name evidence="10" type="ORF">LHA35_06650</name>
</gene>
<keyword evidence="11" id="KW-1185">Reference proteome</keyword>
<comment type="similarity">
    <text evidence="2">Belongs to the major facilitator superfamily.</text>
</comment>
<dbReference type="PANTHER" id="PTHR43271">
    <property type="entry name" value="BLL2771 PROTEIN"/>
    <property type="match status" value="1"/>
</dbReference>
<comment type="caution">
    <text evidence="10">The sequence shown here is derived from an EMBL/GenBank/DDBJ whole genome shotgun (WGS) entry which is preliminary data.</text>
</comment>
<keyword evidence="3" id="KW-0813">Transport</keyword>
<comment type="subcellular location">
    <subcellularLocation>
        <location evidence="1">Cell membrane</location>
        <topology evidence="1">Multi-pass membrane protein</topology>
    </subcellularLocation>
</comment>
<keyword evidence="6 8" id="KW-1133">Transmembrane helix</keyword>
<dbReference type="SUPFAM" id="SSF103473">
    <property type="entry name" value="MFS general substrate transporter"/>
    <property type="match status" value="1"/>
</dbReference>
<name>A0A9X1L9S4_9PROT</name>
<evidence type="ECO:0000313" key="10">
    <source>
        <dbReference type="EMBL" id="MCB4821408.1"/>
    </source>
</evidence>
<dbReference type="GO" id="GO:0022857">
    <property type="term" value="F:transmembrane transporter activity"/>
    <property type="evidence" value="ECO:0007669"/>
    <property type="project" value="InterPro"/>
</dbReference>
<evidence type="ECO:0000256" key="4">
    <source>
        <dbReference type="ARBA" id="ARBA00022475"/>
    </source>
</evidence>
<feature type="transmembrane region" description="Helical" evidence="8">
    <location>
        <begin position="131"/>
        <end position="154"/>
    </location>
</feature>
<protein>
    <submittedName>
        <fullName evidence="10">MFS transporter</fullName>
    </submittedName>
</protein>
<dbReference type="Proteomes" id="UP001139311">
    <property type="component" value="Unassembled WGS sequence"/>
</dbReference>
<feature type="transmembrane region" description="Helical" evidence="8">
    <location>
        <begin position="317"/>
        <end position="338"/>
    </location>
</feature>
<keyword evidence="7 8" id="KW-0472">Membrane</keyword>
<feature type="transmembrane region" description="Helical" evidence="8">
    <location>
        <begin position="254"/>
        <end position="275"/>
    </location>
</feature>
<evidence type="ECO:0000259" key="9">
    <source>
        <dbReference type="PROSITE" id="PS50850"/>
    </source>
</evidence>
<evidence type="ECO:0000256" key="7">
    <source>
        <dbReference type="ARBA" id="ARBA00023136"/>
    </source>
</evidence>